<gene>
    <name evidence="4" type="ORF">GEV33_003252</name>
</gene>
<dbReference type="PANTHER" id="PTHR15954:SF4">
    <property type="entry name" value="VACUOLAR PROTEIN SORTING-ASSOCIATED PROTEIN 51 HOMOLOG"/>
    <property type="match status" value="1"/>
</dbReference>
<dbReference type="AlphaFoldDB" id="A0A8J6HRJ8"/>
<comment type="subcellular location">
    <subcellularLocation>
        <location evidence="3">Golgi apparatus</location>
        <location evidence="3">trans-Golgi network</location>
    </subcellularLocation>
</comment>
<dbReference type="GO" id="GO:0007041">
    <property type="term" value="P:lysosomal transport"/>
    <property type="evidence" value="ECO:0007669"/>
    <property type="project" value="TreeGrafter"/>
</dbReference>
<dbReference type="PANTHER" id="PTHR15954">
    <property type="entry name" value="VACUOLAR PROTEIN SORTING-ASSOCIATED PROTEIN 51 HOMOLOG"/>
    <property type="match status" value="1"/>
</dbReference>
<dbReference type="GO" id="GO:0000938">
    <property type="term" value="C:GARP complex"/>
    <property type="evidence" value="ECO:0007669"/>
    <property type="project" value="UniProtKB-UniRule"/>
</dbReference>
<dbReference type="EMBL" id="JABDTM020014310">
    <property type="protein sequence ID" value="KAH0819539.1"/>
    <property type="molecule type" value="Genomic_DNA"/>
</dbReference>
<reference evidence="4" key="2">
    <citation type="submission" date="2021-08" db="EMBL/GenBank/DDBJ databases">
        <authorList>
            <person name="Eriksson T."/>
        </authorList>
    </citation>
    <scope>NUCLEOTIDE SEQUENCE</scope>
    <source>
        <strain evidence="4">Stoneville</strain>
        <tissue evidence="4">Whole head</tissue>
    </source>
</reference>
<dbReference type="GO" id="GO:0016020">
    <property type="term" value="C:membrane"/>
    <property type="evidence" value="ECO:0007669"/>
    <property type="project" value="TreeGrafter"/>
</dbReference>
<evidence type="ECO:0000313" key="5">
    <source>
        <dbReference type="Proteomes" id="UP000719412"/>
    </source>
</evidence>
<keyword evidence="5" id="KW-1185">Reference proteome</keyword>
<reference evidence="4" key="1">
    <citation type="journal article" date="2020" name="J Insects Food Feed">
        <title>The yellow mealworm (Tenebrio molitor) genome: a resource for the emerging insects as food and feed industry.</title>
        <authorList>
            <person name="Eriksson T."/>
            <person name="Andere A."/>
            <person name="Kelstrup H."/>
            <person name="Emery V."/>
            <person name="Picard C."/>
        </authorList>
    </citation>
    <scope>NUCLEOTIDE SEQUENCE</scope>
    <source>
        <strain evidence="4">Stoneville</strain>
        <tissue evidence="4">Whole head</tissue>
    </source>
</reference>
<dbReference type="GO" id="GO:0006869">
    <property type="term" value="P:lipid transport"/>
    <property type="evidence" value="ECO:0007669"/>
    <property type="project" value="UniProtKB-UniRule"/>
</dbReference>
<protein>
    <recommendedName>
        <fullName evidence="2 3">Vacuolar protein sorting-associated protein 51 homolog</fullName>
    </recommendedName>
</protein>
<dbReference type="GO" id="GO:0042147">
    <property type="term" value="P:retrograde transport, endosome to Golgi"/>
    <property type="evidence" value="ECO:0007669"/>
    <property type="project" value="UniProtKB-UniRule"/>
</dbReference>
<dbReference type="Proteomes" id="UP000719412">
    <property type="component" value="Unassembled WGS sequence"/>
</dbReference>
<dbReference type="GO" id="GO:0048193">
    <property type="term" value="P:Golgi vesicle transport"/>
    <property type="evidence" value="ECO:0007669"/>
    <property type="project" value="TreeGrafter"/>
</dbReference>
<sequence length="251" mass="28798">MHHLTATARSYCAIVASDLKIPPTLLLLLSKLCLDFRNGSVSFLLSQTDEVFQINPKQNVALTNENEISMTMQESAQELLNSYVRIQGLNVSQMLRKSVETRDWLHTIEPRTVRAVMKRVVEDISAIDATVALLYEDQGNNTEHSSDSSRKTHSISVSRHQYRSNWSSLTPNHLDSTLVSNMHKLFSERIEIFSTVEFNKVSILTGIIKISLKTFMECVRLKTFSKYGLQQIQVDTHYLQLYLWRFVADEK</sequence>
<dbReference type="InterPro" id="IPR014812">
    <property type="entry name" value="Vps51"/>
</dbReference>
<evidence type="ECO:0000256" key="3">
    <source>
        <dbReference type="RuleBase" id="RU368010"/>
    </source>
</evidence>
<keyword evidence="3" id="KW-0445">Lipid transport</keyword>
<dbReference type="GO" id="GO:0015031">
    <property type="term" value="P:protein transport"/>
    <property type="evidence" value="ECO:0007669"/>
    <property type="project" value="UniProtKB-UniRule"/>
</dbReference>
<dbReference type="GO" id="GO:0005829">
    <property type="term" value="C:cytosol"/>
    <property type="evidence" value="ECO:0007669"/>
    <property type="project" value="GOC"/>
</dbReference>
<evidence type="ECO:0000256" key="1">
    <source>
        <dbReference type="ARBA" id="ARBA00006080"/>
    </source>
</evidence>
<keyword evidence="3" id="KW-0333">Golgi apparatus</keyword>
<evidence type="ECO:0000256" key="2">
    <source>
        <dbReference type="ARBA" id="ARBA00016122"/>
    </source>
</evidence>
<accession>A0A8J6HRJ8</accession>
<keyword evidence="3" id="KW-0653">Protein transport</keyword>
<dbReference type="GO" id="GO:0007030">
    <property type="term" value="P:Golgi organization"/>
    <property type="evidence" value="ECO:0007669"/>
    <property type="project" value="UniProtKB-UniRule"/>
</dbReference>
<organism evidence="4 5">
    <name type="scientific">Tenebrio molitor</name>
    <name type="common">Yellow mealworm beetle</name>
    <dbReference type="NCBI Taxonomy" id="7067"/>
    <lineage>
        <taxon>Eukaryota</taxon>
        <taxon>Metazoa</taxon>
        <taxon>Ecdysozoa</taxon>
        <taxon>Arthropoda</taxon>
        <taxon>Hexapoda</taxon>
        <taxon>Insecta</taxon>
        <taxon>Pterygota</taxon>
        <taxon>Neoptera</taxon>
        <taxon>Endopterygota</taxon>
        <taxon>Coleoptera</taxon>
        <taxon>Polyphaga</taxon>
        <taxon>Cucujiformia</taxon>
        <taxon>Tenebrionidae</taxon>
        <taxon>Tenebrio</taxon>
    </lineage>
</organism>
<proteinExistence type="inferred from homology"/>
<comment type="caution">
    <text evidence="4">The sequence shown here is derived from an EMBL/GenBank/DDBJ whole genome shotgun (WGS) entry which is preliminary data.</text>
</comment>
<name>A0A8J6HRJ8_TENMO</name>
<comment type="similarity">
    <text evidence="1 3">Belongs to the VPS51 family.</text>
</comment>
<dbReference type="GO" id="GO:0032456">
    <property type="term" value="P:endocytic recycling"/>
    <property type="evidence" value="ECO:0007669"/>
    <property type="project" value="TreeGrafter"/>
</dbReference>
<keyword evidence="3" id="KW-0813">Transport</keyword>
<comment type="subunit">
    <text evidence="3">Component of the Golgi-associated retrograde protein (GARP) complex.</text>
</comment>
<comment type="function">
    <text evidence="3">Acts as component of the GARP complex that is involved in retrograde transport from early and late endosomes to the trans-Golgi network (TGN).</text>
</comment>
<evidence type="ECO:0000313" key="4">
    <source>
        <dbReference type="EMBL" id="KAH0819539.1"/>
    </source>
</evidence>
<dbReference type="GO" id="GO:1990745">
    <property type="term" value="C:EARP complex"/>
    <property type="evidence" value="ECO:0007669"/>
    <property type="project" value="TreeGrafter"/>
</dbReference>